<comment type="subcellular location">
    <subcellularLocation>
        <location evidence="1">Cytoplasm</location>
    </subcellularLocation>
</comment>
<dbReference type="RefSeq" id="XP_020025230.2">
    <property type="nucleotide sequence ID" value="XM_020169641.2"/>
</dbReference>
<keyword evidence="3" id="KW-0677">Repeat</keyword>
<organism evidence="13">
    <name type="scientific">Castor canadensis</name>
    <name type="common">American beaver</name>
    <dbReference type="NCBI Taxonomy" id="51338"/>
    <lineage>
        <taxon>Eukaryota</taxon>
        <taxon>Metazoa</taxon>
        <taxon>Chordata</taxon>
        <taxon>Craniata</taxon>
        <taxon>Vertebrata</taxon>
        <taxon>Euteleostomi</taxon>
        <taxon>Mammalia</taxon>
        <taxon>Eutheria</taxon>
        <taxon>Euarchontoglires</taxon>
        <taxon>Glires</taxon>
        <taxon>Rodentia</taxon>
        <taxon>Castorimorpha</taxon>
        <taxon>Castoridae</taxon>
        <taxon>Castor</taxon>
    </lineage>
</organism>
<evidence type="ECO:0000256" key="4">
    <source>
        <dbReference type="ARBA" id="ARBA00022794"/>
    </source>
</evidence>
<sequence>MAVPAEAAVAVCPAEAVEAAELSRALGRLLPGLETDSKLGRRRALEALERALEEAERAGAEPATFQGPWARLLLPRLLRLLADPAEGCRALAVHLLGLGLRRAARPHDALPRLLPALAARLARPEPTRPPPEPCEELRLALVQLLSLAVGLGGAALAPHLDDAVRALRSALLDPFAAVRRESCQCAANLARATPDHFHMQSESLIGPLMQTIAHQHWKVRVAVIEATGTVIQFGSAQSVDDVLPHFAQRLFDDVTQVRQAVTSVVGSWLLQLRDRYSFFHKLIPLLLSSFRDEMSEVRQSATSLWVKVGLQWQEENEADLKDKLDFASPPPPHYPAHESRPGLGCRELVFRNLSKVLPAICHDITDWVVGTRVKAAQLLPVLLLHAEDHITQHLEIVLRTLQRACADEEPAVVSSCTRSAELVGTFVSPEVFLKLVLAMLKKAPSPSGLLVLASVIRGCPRDALRPHIKVIAGELTQAHICQGSENDLYLEQLLLCVQALVSVCREDCSAAGLQLMEVLVTVMAVSEASGLRDKAQETMDTLAEVENVPSSQDLYRKHVGALLERMTVSPDEWTVHSVELLLFMAILTRSGPAVGEALPHVVPTLRACLQPSADPHLRLKLLSVLSTVLLRPQDTVDSQGQFHSYLETVVKDILAPNLQWRAGRTAAAIRTATASCLWALTSSNILSAKQVQDAQETLMPLVLGMLDEDSQMTRLTSCHIISAFLRTVGDTMDPDKLLKIYPELLKRLDDVSNDVRMAAASALLAWLRCVQSAEGKAYYQSSVQYLYRELLVHLDDPERTIQDTVLEVLKEGGILFPELLVRETEAVVHQHRSPAYCERLLKHVQASATGQ</sequence>
<dbReference type="EMBL" id="GFFV01001059">
    <property type="protein sequence ID" value="JAV38886.1"/>
    <property type="molecule type" value="Transcribed_RNA"/>
</dbReference>
<dbReference type="InterPro" id="IPR016024">
    <property type="entry name" value="ARM-type_fold"/>
</dbReference>
<evidence type="ECO:0000256" key="2">
    <source>
        <dbReference type="ARBA" id="ARBA00022490"/>
    </source>
</evidence>
<feature type="domain" description="Dynein axonemal assembly factor 5 HEAT-repeat" evidence="11">
    <location>
        <begin position="333"/>
        <end position="526"/>
    </location>
</feature>
<dbReference type="FunFam" id="1.25.10.10:FF:001468">
    <property type="entry name" value="Dynein, axonemal, assembly factor 5"/>
    <property type="match status" value="1"/>
</dbReference>
<name>A0A250Y5M2_CASCN</name>
<dbReference type="GO" id="GO:0036159">
    <property type="term" value="P:inner dynein arm assembly"/>
    <property type="evidence" value="ECO:0007669"/>
    <property type="project" value="TreeGrafter"/>
</dbReference>
<dbReference type="InterPro" id="IPR052623">
    <property type="entry name" value="DAAF5"/>
</dbReference>
<comment type="function">
    <text evidence="6">Cytoplasmic protein involved in the delivery of the dynein machinery to the motile cilium. It is required for the assembly of the axonemal dynein inner and outer arms, two structures attached to the peripheral outer doublet A microtubule of the axoneme, that play a crucial role in cilium motility.</text>
</comment>
<reference evidence="13" key="1">
    <citation type="journal article" date="2017" name="G3 (Bethesda)">
        <title>De Novo Genome and Transcriptome Assembly of the Canadian Beaver (Castor canadensis).</title>
        <authorList>
            <person name="Lok S."/>
            <person name="Paton T.A."/>
            <person name="Wang Z."/>
            <person name="Kaur G."/>
            <person name="Walker S."/>
            <person name="Yuen R.K."/>
            <person name="Sung W.W."/>
            <person name="Whitney J."/>
            <person name="Buchanan J.A."/>
            <person name="Trost B."/>
            <person name="Singh N."/>
            <person name="Apresto B."/>
            <person name="Chen N."/>
            <person name="Coole M."/>
            <person name="Dawson T.J."/>
            <person name="Ho K.Y."/>
            <person name="Hu Z."/>
            <person name="Pullenayegum S."/>
            <person name="Samler K."/>
            <person name="Shipstone A."/>
            <person name="Tsoi F."/>
            <person name="Wang T."/>
            <person name="Pereira S.L."/>
            <person name="Rostami P."/>
            <person name="Ryan C.A."/>
            <person name="Tong A.H."/>
            <person name="Ng K."/>
            <person name="Sundaravadanam Y."/>
            <person name="Simpson J.T."/>
            <person name="Lim B.K."/>
            <person name="Engstrom M.D."/>
            <person name="Dutton C.J."/>
            <person name="Kerr K.C."/>
            <person name="Franke M."/>
            <person name="Rapley W."/>
            <person name="Wintle R.F."/>
            <person name="Scherer S.W."/>
        </authorList>
    </citation>
    <scope>NUCLEOTIDE SEQUENCE</scope>
    <source>
        <strain evidence="13">ROM106880</strain>
        <tissue evidence="13">Muscle</tissue>
    </source>
</reference>
<dbReference type="Pfam" id="PF25757">
    <property type="entry name" value="TPR_DNAAF5"/>
    <property type="match status" value="1"/>
</dbReference>
<proteinExistence type="inferred from homology"/>
<dbReference type="AlphaFoldDB" id="A0A250Y5M2"/>
<evidence type="ECO:0000256" key="8">
    <source>
        <dbReference type="ARBA" id="ARBA00063859"/>
    </source>
</evidence>
<evidence type="ECO:0000256" key="3">
    <source>
        <dbReference type="ARBA" id="ARBA00022737"/>
    </source>
</evidence>
<keyword evidence="4" id="KW-0970">Cilium biogenesis/degradation</keyword>
<evidence type="ECO:0000259" key="11">
    <source>
        <dbReference type="Pfam" id="PF24573"/>
    </source>
</evidence>
<feature type="domain" description="Dynein axonemal assembly factor 5 TPR repeats" evidence="12">
    <location>
        <begin position="33"/>
        <end position="323"/>
    </location>
</feature>
<evidence type="ECO:0000256" key="7">
    <source>
        <dbReference type="ARBA" id="ARBA00061384"/>
    </source>
</evidence>
<evidence type="ECO:0000256" key="5">
    <source>
        <dbReference type="ARBA" id="ARBA00022990"/>
    </source>
</evidence>
<evidence type="ECO:0000256" key="9">
    <source>
        <dbReference type="ARBA" id="ARBA00073725"/>
    </source>
</evidence>
<dbReference type="GO" id="GO:0036158">
    <property type="term" value="P:outer dynein arm assembly"/>
    <property type="evidence" value="ECO:0007669"/>
    <property type="project" value="TreeGrafter"/>
</dbReference>
<dbReference type="SUPFAM" id="SSF48371">
    <property type="entry name" value="ARM repeat"/>
    <property type="match status" value="1"/>
</dbReference>
<dbReference type="PANTHER" id="PTHR16216:SF2">
    <property type="entry name" value="DYNEIN AXONEMAL ASSEMBLY FACTOR 5"/>
    <property type="match status" value="1"/>
</dbReference>
<comment type="similarity">
    <text evidence="7">Belongs to the DNAAF5 family.</text>
</comment>
<dbReference type="GO" id="GO:0005737">
    <property type="term" value="C:cytoplasm"/>
    <property type="evidence" value="ECO:0007669"/>
    <property type="project" value="UniProtKB-SubCell"/>
</dbReference>
<dbReference type="GO" id="GO:0003341">
    <property type="term" value="P:cilium movement"/>
    <property type="evidence" value="ECO:0007669"/>
    <property type="project" value="TreeGrafter"/>
</dbReference>
<evidence type="ECO:0000256" key="10">
    <source>
        <dbReference type="ARBA" id="ARBA00078800"/>
    </source>
</evidence>
<evidence type="ECO:0000259" key="12">
    <source>
        <dbReference type="Pfam" id="PF25757"/>
    </source>
</evidence>
<dbReference type="Gene3D" id="1.25.10.10">
    <property type="entry name" value="Leucine-rich Repeat Variant"/>
    <property type="match status" value="3"/>
</dbReference>
<evidence type="ECO:0000256" key="6">
    <source>
        <dbReference type="ARBA" id="ARBA00055740"/>
    </source>
</evidence>
<dbReference type="Pfam" id="PF24573">
    <property type="entry name" value="HEAT_DAAF5"/>
    <property type="match status" value="1"/>
</dbReference>
<keyword evidence="5" id="KW-0007">Acetylation</keyword>
<dbReference type="InterPro" id="IPR011989">
    <property type="entry name" value="ARM-like"/>
</dbReference>
<dbReference type="GeneID" id="109690351"/>
<accession>A0A250Y5M2</accession>
<evidence type="ECO:0000256" key="1">
    <source>
        <dbReference type="ARBA" id="ARBA00004496"/>
    </source>
</evidence>
<dbReference type="PANTHER" id="PTHR16216">
    <property type="entry name" value="DYNEIN ASSEMBLY FACTOR 5, AXONEMAL"/>
    <property type="match status" value="1"/>
</dbReference>
<comment type="subunit">
    <text evidence="8">Interacts with DNAI2; probably involved in outer arm dynein assembly.</text>
</comment>
<dbReference type="FunFam" id="1.25.10.10:FF:000547">
    <property type="entry name" value="Dynein assembly factor 5, axonemal"/>
    <property type="match status" value="1"/>
</dbReference>
<protein>
    <recommendedName>
        <fullName evidence="9">Dynein axonemal assembly factor 5</fullName>
    </recommendedName>
    <alternativeName>
        <fullName evidence="10">HEAT repeat-containing protein 2</fullName>
    </alternativeName>
</protein>
<dbReference type="InterPro" id="IPR056497">
    <property type="entry name" value="HEAT_DAAF5"/>
</dbReference>
<keyword evidence="2" id="KW-0963">Cytoplasm</keyword>
<dbReference type="InterPro" id="IPR057978">
    <property type="entry name" value="TPR_DAAF5"/>
</dbReference>
<evidence type="ECO:0000313" key="13">
    <source>
        <dbReference type="EMBL" id="JAV38886.1"/>
    </source>
</evidence>
<dbReference type="GO" id="GO:0045505">
    <property type="term" value="F:dynein intermediate chain binding"/>
    <property type="evidence" value="ECO:0007669"/>
    <property type="project" value="TreeGrafter"/>
</dbReference>
<gene>
    <name evidence="13" type="primary">DNAAF5</name>
</gene>